<name>A0ABN8PWU7_9CNID</name>
<dbReference type="Proteomes" id="UP001159427">
    <property type="component" value="Unassembled WGS sequence"/>
</dbReference>
<protein>
    <submittedName>
        <fullName evidence="1">Uncharacterized protein</fullName>
    </submittedName>
</protein>
<evidence type="ECO:0000313" key="1">
    <source>
        <dbReference type="EMBL" id="CAH3151048.1"/>
    </source>
</evidence>
<comment type="caution">
    <text evidence="1">The sequence shown here is derived from an EMBL/GenBank/DDBJ whole genome shotgun (WGS) entry which is preliminary data.</text>
</comment>
<proteinExistence type="predicted"/>
<accession>A0ABN8PWU7</accession>
<dbReference type="PANTHER" id="PTHR46704">
    <property type="entry name" value="CXC DOMAIN-CONTAINING PROTEIN-RELATED"/>
    <property type="match status" value="1"/>
</dbReference>
<evidence type="ECO:0000313" key="2">
    <source>
        <dbReference type="Proteomes" id="UP001159427"/>
    </source>
</evidence>
<keyword evidence="2" id="KW-1185">Reference proteome</keyword>
<reference evidence="1 2" key="1">
    <citation type="submission" date="2022-05" db="EMBL/GenBank/DDBJ databases">
        <authorList>
            <consortium name="Genoscope - CEA"/>
            <person name="William W."/>
        </authorList>
    </citation>
    <scope>NUCLEOTIDE SEQUENCE [LARGE SCALE GENOMIC DNA]</scope>
</reference>
<sequence length="237" mass="26718">MLFDFIRSDVIENEKVVRLSEMTQLLLQYLMSLGTKECKPSTKKHIKRNLEAEFNELIRFENLLDNNRVQVLIPNSLTPVQIVRNVLNILMAEKEDKGSTTKNSNIQKAAADIRDAIGNEENKIVFLYTLLTGNNDSSEGECCQRVQRLIKSFAQDLVFGVTRGRIKPPKQILLSYAVKTLTTNVELVSILNRYGHGISYSQLEEIDTALCTQKMATTIGEIPLPANIQHHVSTTLA</sequence>
<dbReference type="EMBL" id="CALNXI010001002">
    <property type="protein sequence ID" value="CAH3151048.1"/>
    <property type="molecule type" value="Genomic_DNA"/>
</dbReference>
<organism evidence="1 2">
    <name type="scientific">Porites evermanni</name>
    <dbReference type="NCBI Taxonomy" id="104178"/>
    <lineage>
        <taxon>Eukaryota</taxon>
        <taxon>Metazoa</taxon>
        <taxon>Cnidaria</taxon>
        <taxon>Anthozoa</taxon>
        <taxon>Hexacorallia</taxon>
        <taxon>Scleractinia</taxon>
        <taxon>Fungiina</taxon>
        <taxon>Poritidae</taxon>
        <taxon>Porites</taxon>
    </lineage>
</organism>
<gene>
    <name evidence="1" type="ORF">PEVE_00000279</name>
</gene>
<dbReference type="PANTHER" id="PTHR46704:SF9">
    <property type="entry name" value="BHLH DOMAIN-CONTAINING PROTEIN"/>
    <property type="match status" value="1"/>
</dbReference>